<dbReference type="Proteomes" id="UP001215712">
    <property type="component" value="Unassembled WGS sequence"/>
</dbReference>
<feature type="domain" description="Zn(2)-C6 fungal-type" evidence="8">
    <location>
        <begin position="38"/>
        <end position="69"/>
    </location>
</feature>
<evidence type="ECO:0000313" key="9">
    <source>
        <dbReference type="EMBL" id="KAJ5727080.1"/>
    </source>
</evidence>
<organism evidence="9 10">
    <name type="scientific">Penicillium malachiteum</name>
    <dbReference type="NCBI Taxonomy" id="1324776"/>
    <lineage>
        <taxon>Eukaryota</taxon>
        <taxon>Fungi</taxon>
        <taxon>Dikarya</taxon>
        <taxon>Ascomycota</taxon>
        <taxon>Pezizomycotina</taxon>
        <taxon>Eurotiomycetes</taxon>
        <taxon>Eurotiomycetidae</taxon>
        <taxon>Eurotiales</taxon>
        <taxon>Aspergillaceae</taxon>
        <taxon>Penicillium</taxon>
    </lineage>
</organism>
<evidence type="ECO:0000256" key="3">
    <source>
        <dbReference type="ARBA" id="ARBA00023015"/>
    </source>
</evidence>
<dbReference type="AlphaFoldDB" id="A0AAD6MW21"/>
<evidence type="ECO:0000256" key="5">
    <source>
        <dbReference type="ARBA" id="ARBA00023163"/>
    </source>
</evidence>
<dbReference type="Pfam" id="PF00172">
    <property type="entry name" value="Zn_clus"/>
    <property type="match status" value="1"/>
</dbReference>
<comment type="caution">
    <text evidence="9">The sequence shown here is derived from an EMBL/GenBank/DDBJ whole genome shotgun (WGS) entry which is preliminary data.</text>
</comment>
<keyword evidence="2" id="KW-0862">Zinc</keyword>
<feature type="compositionally biased region" description="Polar residues" evidence="7">
    <location>
        <begin position="118"/>
        <end position="136"/>
    </location>
</feature>
<feature type="region of interest" description="Disordered" evidence="7">
    <location>
        <begin position="1"/>
        <end position="36"/>
    </location>
</feature>
<dbReference type="InterPro" id="IPR036864">
    <property type="entry name" value="Zn2-C6_fun-type_DNA-bd_sf"/>
</dbReference>
<proteinExistence type="predicted"/>
<dbReference type="GO" id="GO:0001228">
    <property type="term" value="F:DNA-binding transcription activator activity, RNA polymerase II-specific"/>
    <property type="evidence" value="ECO:0007669"/>
    <property type="project" value="TreeGrafter"/>
</dbReference>
<dbReference type="GO" id="GO:0008270">
    <property type="term" value="F:zinc ion binding"/>
    <property type="evidence" value="ECO:0007669"/>
    <property type="project" value="InterPro"/>
</dbReference>
<reference evidence="9" key="1">
    <citation type="journal article" date="2023" name="IMA Fungus">
        <title>Comparative genomic study of the Penicillium genus elucidates a diverse pangenome and 15 lateral gene transfer events.</title>
        <authorList>
            <person name="Petersen C."/>
            <person name="Sorensen T."/>
            <person name="Nielsen M.R."/>
            <person name="Sondergaard T.E."/>
            <person name="Sorensen J.L."/>
            <person name="Fitzpatrick D.A."/>
            <person name="Frisvad J.C."/>
            <person name="Nielsen K.L."/>
        </authorList>
    </citation>
    <scope>NUCLEOTIDE SEQUENCE</scope>
    <source>
        <strain evidence="9">IBT 17514</strain>
    </source>
</reference>
<dbReference type="SUPFAM" id="SSF57701">
    <property type="entry name" value="Zn2/Cys6 DNA-binding domain"/>
    <property type="match status" value="1"/>
</dbReference>
<dbReference type="PANTHER" id="PTHR31944:SF131">
    <property type="entry name" value="HEME-RESPONSIVE ZINC FINGER TRANSCRIPTION FACTOR HAP1"/>
    <property type="match status" value="1"/>
</dbReference>
<dbReference type="PROSITE" id="PS00463">
    <property type="entry name" value="ZN2_CY6_FUNGAL_1"/>
    <property type="match status" value="1"/>
</dbReference>
<protein>
    <recommendedName>
        <fullName evidence="8">Zn(2)-C6 fungal-type domain-containing protein</fullName>
    </recommendedName>
</protein>
<accession>A0AAD6MW21</accession>
<keyword evidence="10" id="KW-1185">Reference proteome</keyword>
<evidence type="ECO:0000259" key="8">
    <source>
        <dbReference type="PROSITE" id="PS50048"/>
    </source>
</evidence>
<keyword evidence="6" id="KW-0539">Nucleus</keyword>
<dbReference type="InterPro" id="IPR001138">
    <property type="entry name" value="Zn2Cys6_DnaBD"/>
</dbReference>
<evidence type="ECO:0000313" key="10">
    <source>
        <dbReference type="Proteomes" id="UP001215712"/>
    </source>
</evidence>
<dbReference type="SMART" id="SM00066">
    <property type="entry name" value="GAL4"/>
    <property type="match status" value="1"/>
</dbReference>
<name>A0AAD6MW21_9EURO</name>
<dbReference type="EMBL" id="JAQJAN010000006">
    <property type="protein sequence ID" value="KAJ5727080.1"/>
    <property type="molecule type" value="Genomic_DNA"/>
</dbReference>
<dbReference type="PANTHER" id="PTHR31944">
    <property type="entry name" value="HEME-RESPONSIVE ZINC FINGER TRANSCRIPTION FACTOR HAP1"/>
    <property type="match status" value="1"/>
</dbReference>
<keyword evidence="5" id="KW-0804">Transcription</keyword>
<evidence type="ECO:0000256" key="2">
    <source>
        <dbReference type="ARBA" id="ARBA00022833"/>
    </source>
</evidence>
<dbReference type="Gene3D" id="4.10.240.10">
    <property type="entry name" value="Zn(2)-C6 fungal-type DNA-binding domain"/>
    <property type="match status" value="1"/>
</dbReference>
<dbReference type="CDD" id="cd00067">
    <property type="entry name" value="GAL4"/>
    <property type="match status" value="1"/>
</dbReference>
<evidence type="ECO:0000256" key="4">
    <source>
        <dbReference type="ARBA" id="ARBA00023125"/>
    </source>
</evidence>
<feature type="region of interest" description="Disordered" evidence="7">
    <location>
        <begin position="118"/>
        <end position="142"/>
    </location>
</feature>
<keyword evidence="4" id="KW-0238">DNA-binding</keyword>
<dbReference type="GO" id="GO:0000978">
    <property type="term" value="F:RNA polymerase II cis-regulatory region sequence-specific DNA binding"/>
    <property type="evidence" value="ECO:0007669"/>
    <property type="project" value="TreeGrafter"/>
</dbReference>
<keyword evidence="3" id="KW-0805">Transcription regulation</keyword>
<evidence type="ECO:0000256" key="7">
    <source>
        <dbReference type="SAM" id="MobiDB-lite"/>
    </source>
</evidence>
<dbReference type="GO" id="GO:0005634">
    <property type="term" value="C:nucleus"/>
    <property type="evidence" value="ECO:0007669"/>
    <property type="project" value="TreeGrafter"/>
</dbReference>
<sequence length="240" mass="26431">MSDPHSSLEPPDENSVTASRRDIELPTPSKRRDKPQLSCNACRRRKVRCDRLQPCSNCSSRGNSASCKYTNTPISHGRSQHGGHVQDRINRLENLVLGSMQQSTSNTYESPFEDVQITKSPLTPQSNGLSRRSVPTCSDGEERARVARARGEMPSPSPSDQGSIHIKRSGVSYVSSAHWSAVLESIDELRDHLEQEDNGHMVSSDTIQHQASDPSPHLFYAACHLNVTPASILKCVPHGL</sequence>
<dbReference type="InterPro" id="IPR051430">
    <property type="entry name" value="Fungal_TF_Env_Response"/>
</dbReference>
<reference evidence="9" key="2">
    <citation type="submission" date="2023-01" db="EMBL/GenBank/DDBJ databases">
        <authorList>
            <person name="Petersen C."/>
        </authorList>
    </citation>
    <scope>NUCLEOTIDE SEQUENCE</scope>
    <source>
        <strain evidence="9">IBT 17514</strain>
    </source>
</reference>
<evidence type="ECO:0000256" key="6">
    <source>
        <dbReference type="ARBA" id="ARBA00023242"/>
    </source>
</evidence>
<gene>
    <name evidence="9" type="ORF">N7493_004900</name>
</gene>
<keyword evidence="1" id="KW-0479">Metal-binding</keyword>
<dbReference type="PROSITE" id="PS50048">
    <property type="entry name" value="ZN2_CY6_FUNGAL_2"/>
    <property type="match status" value="1"/>
</dbReference>
<evidence type="ECO:0000256" key="1">
    <source>
        <dbReference type="ARBA" id="ARBA00022723"/>
    </source>
</evidence>